<gene>
    <name evidence="2" type="ORF">C7383_102437</name>
</gene>
<dbReference type="PANTHER" id="PTHR43628:SF1">
    <property type="entry name" value="CHITIN SYNTHASE REGULATORY FACTOR 2-RELATED"/>
    <property type="match status" value="1"/>
</dbReference>
<organism evidence="2 3">
    <name type="scientific">Murimonas intestini</name>
    <dbReference type="NCBI Taxonomy" id="1337051"/>
    <lineage>
        <taxon>Bacteria</taxon>
        <taxon>Bacillati</taxon>
        <taxon>Bacillota</taxon>
        <taxon>Clostridia</taxon>
        <taxon>Lachnospirales</taxon>
        <taxon>Lachnospiraceae</taxon>
        <taxon>Murimonas</taxon>
    </lineage>
</organism>
<dbReference type="Proteomes" id="UP000245412">
    <property type="component" value="Unassembled WGS sequence"/>
</dbReference>
<keyword evidence="3" id="KW-1185">Reference proteome</keyword>
<dbReference type="PANTHER" id="PTHR43628">
    <property type="entry name" value="ACTIVATOR OF C KINASE PROTEIN 1-RELATED"/>
    <property type="match status" value="1"/>
</dbReference>
<dbReference type="SMART" id="SM00671">
    <property type="entry name" value="SEL1"/>
    <property type="match status" value="5"/>
</dbReference>
<dbReference type="AlphaFoldDB" id="A0AB73T8I8"/>
<feature type="signal peptide" evidence="1">
    <location>
        <begin position="1"/>
        <end position="28"/>
    </location>
</feature>
<dbReference type="InterPro" id="IPR011990">
    <property type="entry name" value="TPR-like_helical_dom_sf"/>
</dbReference>
<evidence type="ECO:0000313" key="2">
    <source>
        <dbReference type="EMBL" id="PWJ78300.1"/>
    </source>
</evidence>
<dbReference type="RefSeq" id="WP_257497517.1">
    <property type="nucleotide sequence ID" value="NZ_JANKBI010000005.1"/>
</dbReference>
<sequence>MKRKIITMLLLISMTCTVLISSGSAARAADDAAADTGATETDAAEDENSLDAEELTLEELKESFALTVETSGLSGEELYEKGKQYEEGDGVAQWYAMSMAYYEAAVNAGNEDAVAAVEGLNADKETMMDNSPDGQGDIFEFFRTGVTAGQAGEYEKAYAIFYDDAFFFEDPLYRGIGSLGDLLRDGTGVEQDVEKAVTIYEFNAKVLGKGNGYTSLGLLYEAETGTYPGIEKSIDKAIEYFLLSYQDKQLKETDFKGPRYAADYFDTGYSHDDGTKEEPDYMKAEEGYIIASEGNGRTFDGTACYKLGTYYEEGREGVAQDYEKAAEYYQKAVSDPNVHATMLGIPQTYLTLGRFYENGLGVEKDLDMAVSYYKTALEAAQENLELVNAAGNEAAQSVYDEAAADLERLDE</sequence>
<accession>A0AB73T8I8</accession>
<dbReference type="InterPro" id="IPR006597">
    <property type="entry name" value="Sel1-like"/>
</dbReference>
<proteinExistence type="predicted"/>
<dbReference type="EMBL" id="QGGY01000002">
    <property type="protein sequence ID" value="PWJ78300.1"/>
    <property type="molecule type" value="Genomic_DNA"/>
</dbReference>
<dbReference type="Gene3D" id="1.25.40.10">
    <property type="entry name" value="Tetratricopeptide repeat domain"/>
    <property type="match status" value="1"/>
</dbReference>
<keyword evidence="1" id="KW-0732">Signal</keyword>
<reference evidence="2 3" key="1">
    <citation type="submission" date="2018-05" db="EMBL/GenBank/DDBJ databases">
        <authorList>
            <person name="Goeker M."/>
            <person name="Huntemann M."/>
            <person name="Clum A."/>
            <person name="Pillay M."/>
            <person name="Palaniappan K."/>
            <person name="Varghese N."/>
            <person name="Mikhailova N."/>
            <person name="Stamatis D."/>
            <person name="Reddy T."/>
            <person name="Daum C."/>
            <person name="Shapiro N."/>
            <person name="Ivanova N."/>
            <person name="Kyrpides N."/>
            <person name="Woyke T."/>
        </authorList>
    </citation>
    <scope>NUCLEOTIDE SEQUENCE [LARGE SCALE GENOMIC DNA]</scope>
    <source>
        <strain evidence="2 3">DSM 26524</strain>
    </source>
</reference>
<dbReference type="InterPro" id="IPR052945">
    <property type="entry name" value="Mitotic_Regulator"/>
</dbReference>
<protein>
    <submittedName>
        <fullName evidence="2">TPR repeat protein</fullName>
    </submittedName>
</protein>
<comment type="caution">
    <text evidence="2">The sequence shown here is derived from an EMBL/GenBank/DDBJ whole genome shotgun (WGS) entry which is preliminary data.</text>
</comment>
<evidence type="ECO:0000313" key="3">
    <source>
        <dbReference type="Proteomes" id="UP000245412"/>
    </source>
</evidence>
<evidence type="ECO:0000256" key="1">
    <source>
        <dbReference type="SAM" id="SignalP"/>
    </source>
</evidence>
<dbReference type="Pfam" id="PF08238">
    <property type="entry name" value="Sel1"/>
    <property type="match status" value="5"/>
</dbReference>
<dbReference type="SUPFAM" id="SSF81901">
    <property type="entry name" value="HCP-like"/>
    <property type="match status" value="2"/>
</dbReference>
<feature type="chain" id="PRO_5044501530" evidence="1">
    <location>
        <begin position="29"/>
        <end position="411"/>
    </location>
</feature>
<name>A0AB73T8I8_9FIRM</name>